<dbReference type="GO" id="GO:0061630">
    <property type="term" value="F:ubiquitin protein ligase activity"/>
    <property type="evidence" value="ECO:0007669"/>
    <property type="project" value="UniProtKB-EC"/>
</dbReference>
<dbReference type="GO" id="GO:0045862">
    <property type="term" value="P:positive regulation of proteolysis"/>
    <property type="evidence" value="ECO:0007669"/>
    <property type="project" value="TreeGrafter"/>
</dbReference>
<evidence type="ECO:0000313" key="8">
    <source>
        <dbReference type="EMBL" id="OAA48466.1"/>
    </source>
</evidence>
<dbReference type="SMART" id="SM00504">
    <property type="entry name" value="Ubox"/>
    <property type="match status" value="1"/>
</dbReference>
<sequence>MSRSQDLKEQGNRQYQGGDYLAAESLYSQAIIADPKNPTLYTNRAMSRLKLSLWEPVISDCQTCLSITPDSMKAHYYLSQAFLHSNDYESALTHALRAHQICAKTNDKSLSQITATVLKCKMERWRHREKLRSKEAQTLERTVLDLLAKDADEMVADPSVDEYEKNLIREENEQRVQQLKSVFERARAHADRRREVPDWVVDDISFGIMVDPVVTKTGKSYERSAIMEHLRRQSTDPLTREPLLPSELRPNLALRQACEDFIQENGWAVDW</sequence>
<gene>
    <name evidence="9" type="ORF">ED733_002364</name>
    <name evidence="8" type="ORF">NOR_01716</name>
</gene>
<dbReference type="GO" id="GO:0071218">
    <property type="term" value="P:cellular response to misfolded protein"/>
    <property type="evidence" value="ECO:0007669"/>
    <property type="project" value="TreeGrafter"/>
</dbReference>
<evidence type="ECO:0000256" key="2">
    <source>
        <dbReference type="ARBA" id="ARBA00022679"/>
    </source>
</evidence>
<dbReference type="PANTHER" id="PTHR46803">
    <property type="entry name" value="E3 UBIQUITIN-PROTEIN LIGASE CHIP"/>
    <property type="match status" value="1"/>
</dbReference>
<accession>A0A167HYD6</accession>
<feature type="coiled-coil region" evidence="6">
    <location>
        <begin position="160"/>
        <end position="189"/>
    </location>
</feature>
<dbReference type="Gene3D" id="3.30.40.10">
    <property type="entry name" value="Zinc/RING finger domain, C3HC4 (zinc finger)"/>
    <property type="match status" value="1"/>
</dbReference>
<reference evidence="11" key="2">
    <citation type="submission" date="2018-12" db="EMBL/GenBank/DDBJ databases">
        <title>The complete genome of Metarhizium rileyi, a key fungal pathogen of Lepidoptera.</title>
        <authorList>
            <person name="Binneck E."/>
            <person name="Lastra C.C.L."/>
            <person name="Sosa-Gomez D.R."/>
        </authorList>
    </citation>
    <scope>NUCLEOTIDE SEQUENCE [LARGE SCALE GENOMIC DNA]</scope>
    <source>
        <strain evidence="11">Cep018-CH2</strain>
    </source>
</reference>
<keyword evidence="6" id="KW-0175">Coiled coil</keyword>
<evidence type="ECO:0000256" key="5">
    <source>
        <dbReference type="ARBA" id="ARBA00023110"/>
    </source>
</evidence>
<dbReference type="InterPro" id="IPR019734">
    <property type="entry name" value="TPR_rpt"/>
</dbReference>
<dbReference type="InterPro" id="IPR011990">
    <property type="entry name" value="TPR-like_helical_dom_sf"/>
</dbReference>
<dbReference type="Gene3D" id="1.25.40.10">
    <property type="entry name" value="Tetratricopeptide repeat domain"/>
    <property type="match status" value="1"/>
</dbReference>
<dbReference type="GO" id="GO:0003755">
    <property type="term" value="F:peptidyl-prolyl cis-trans isomerase activity"/>
    <property type="evidence" value="ECO:0007669"/>
    <property type="project" value="UniProtKB-KW"/>
</dbReference>
<reference evidence="8 10" key="1">
    <citation type="journal article" date="2016" name="Genome Biol. Evol.">
        <title>Divergent and convergent evolution of fungal pathogenicity.</title>
        <authorList>
            <person name="Shang Y."/>
            <person name="Xiao G."/>
            <person name="Zheng P."/>
            <person name="Cen K."/>
            <person name="Zhan S."/>
            <person name="Wang C."/>
        </authorList>
    </citation>
    <scope>NUCLEOTIDE SEQUENCE [LARGE SCALE GENOMIC DNA]</scope>
    <source>
        <strain evidence="8 10">RCEF 4871</strain>
    </source>
</reference>
<dbReference type="PROSITE" id="PS51698">
    <property type="entry name" value="U_BOX"/>
    <property type="match status" value="1"/>
</dbReference>
<dbReference type="SUPFAM" id="SSF48452">
    <property type="entry name" value="TPR-like"/>
    <property type="match status" value="1"/>
</dbReference>
<evidence type="ECO:0000256" key="4">
    <source>
        <dbReference type="ARBA" id="ARBA00022786"/>
    </source>
</evidence>
<organism evidence="8 10">
    <name type="scientific">Metarhizium rileyi (strain RCEF 4871)</name>
    <name type="common">Nomuraea rileyi</name>
    <dbReference type="NCBI Taxonomy" id="1649241"/>
    <lineage>
        <taxon>Eukaryota</taxon>
        <taxon>Fungi</taxon>
        <taxon>Dikarya</taxon>
        <taxon>Ascomycota</taxon>
        <taxon>Pezizomycotina</taxon>
        <taxon>Sordariomycetes</taxon>
        <taxon>Hypocreomycetidae</taxon>
        <taxon>Hypocreales</taxon>
        <taxon>Clavicipitaceae</taxon>
        <taxon>Metarhizium</taxon>
    </lineage>
</organism>
<dbReference type="GO" id="GO:0043161">
    <property type="term" value="P:proteasome-mediated ubiquitin-dependent protein catabolic process"/>
    <property type="evidence" value="ECO:0007669"/>
    <property type="project" value="TreeGrafter"/>
</dbReference>
<feature type="domain" description="U-box" evidence="7">
    <location>
        <begin position="195"/>
        <end position="268"/>
    </location>
</feature>
<name>A0A167HYD6_METRR</name>
<keyword evidence="5" id="KW-0413">Isomerase</keyword>
<dbReference type="PANTHER" id="PTHR46803:SF2">
    <property type="entry name" value="E3 UBIQUITIN-PROTEIN LIGASE CHIP"/>
    <property type="match status" value="1"/>
</dbReference>
<keyword evidence="4" id="KW-0833">Ubl conjugation pathway</keyword>
<dbReference type="SMART" id="SM00028">
    <property type="entry name" value="TPR"/>
    <property type="match status" value="3"/>
</dbReference>
<dbReference type="SUPFAM" id="SSF57850">
    <property type="entry name" value="RING/U-box"/>
    <property type="match status" value="1"/>
</dbReference>
<dbReference type="OrthoDB" id="629492at2759"/>
<proteinExistence type="predicted"/>
<evidence type="ECO:0000313" key="9">
    <source>
        <dbReference type="EMBL" id="TWU71050.1"/>
    </source>
</evidence>
<evidence type="ECO:0000256" key="1">
    <source>
        <dbReference type="ARBA" id="ARBA00000900"/>
    </source>
</evidence>
<dbReference type="InterPro" id="IPR013083">
    <property type="entry name" value="Znf_RING/FYVE/PHD"/>
</dbReference>
<dbReference type="EMBL" id="AZHC01000004">
    <property type="protein sequence ID" value="OAA48466.1"/>
    <property type="molecule type" value="Genomic_DNA"/>
</dbReference>
<dbReference type="Pfam" id="PF04564">
    <property type="entry name" value="U-box"/>
    <property type="match status" value="1"/>
</dbReference>
<dbReference type="GO" id="GO:0006515">
    <property type="term" value="P:protein quality control for misfolded or incompletely synthesized proteins"/>
    <property type="evidence" value="ECO:0007669"/>
    <property type="project" value="TreeGrafter"/>
</dbReference>
<evidence type="ECO:0000313" key="11">
    <source>
        <dbReference type="Proteomes" id="UP000317257"/>
    </source>
</evidence>
<reference evidence="9" key="3">
    <citation type="journal article" date="2019" name="Microbiol. Resour. Announc.">
        <title>Genome Sequence of Metarhizium rileyi, a Microbial Control Agent for Lepidoptera.</title>
        <authorList>
            <person name="Binneck E."/>
            <person name="Lastra C.C.L."/>
            <person name="Sosa-Gomez D.R."/>
        </authorList>
    </citation>
    <scope>NUCLEOTIDE SEQUENCE</scope>
    <source>
        <strain evidence="9">Cep018-CH2</strain>
    </source>
</reference>
<comment type="catalytic activity">
    <reaction evidence="1">
        <text>S-ubiquitinyl-[E2 ubiquitin-conjugating enzyme]-L-cysteine + [acceptor protein]-L-lysine = [E2 ubiquitin-conjugating enzyme]-L-cysteine + N(6)-ubiquitinyl-[acceptor protein]-L-lysine.</text>
        <dbReference type="EC" id="2.3.2.27"/>
    </reaction>
</comment>
<keyword evidence="10" id="KW-1185">Reference proteome</keyword>
<dbReference type="AlphaFoldDB" id="A0A167HYD6"/>
<evidence type="ECO:0000256" key="6">
    <source>
        <dbReference type="SAM" id="Coils"/>
    </source>
</evidence>
<dbReference type="Proteomes" id="UP000243498">
    <property type="component" value="Unassembled WGS sequence"/>
</dbReference>
<accession>A0A5C6FZL1</accession>
<dbReference type="GO" id="GO:0005737">
    <property type="term" value="C:cytoplasm"/>
    <property type="evidence" value="ECO:0007669"/>
    <property type="project" value="TreeGrafter"/>
</dbReference>
<keyword evidence="3" id="KW-0677">Repeat</keyword>
<dbReference type="InterPro" id="IPR003613">
    <property type="entry name" value="Ubox_domain"/>
</dbReference>
<evidence type="ECO:0000259" key="7">
    <source>
        <dbReference type="PROSITE" id="PS51698"/>
    </source>
</evidence>
<protein>
    <submittedName>
        <fullName evidence="8">Tetratricopeptide-like helical</fullName>
    </submittedName>
</protein>
<evidence type="ECO:0000313" key="10">
    <source>
        <dbReference type="Proteomes" id="UP000243498"/>
    </source>
</evidence>
<evidence type="ECO:0000256" key="3">
    <source>
        <dbReference type="ARBA" id="ARBA00022737"/>
    </source>
</evidence>
<dbReference type="Proteomes" id="UP000317257">
    <property type="component" value="Unassembled WGS sequence"/>
</dbReference>
<dbReference type="STRING" id="1081105.A0A167HYD6"/>
<dbReference type="GO" id="GO:0000209">
    <property type="term" value="P:protein polyubiquitination"/>
    <property type="evidence" value="ECO:0007669"/>
    <property type="project" value="TreeGrafter"/>
</dbReference>
<dbReference type="GO" id="GO:0051087">
    <property type="term" value="F:protein-folding chaperone binding"/>
    <property type="evidence" value="ECO:0007669"/>
    <property type="project" value="TreeGrafter"/>
</dbReference>
<keyword evidence="2" id="KW-0808">Transferase</keyword>
<dbReference type="EMBL" id="SBHS01000054">
    <property type="protein sequence ID" value="TWU71050.1"/>
    <property type="molecule type" value="Genomic_DNA"/>
</dbReference>
<dbReference type="Pfam" id="PF13432">
    <property type="entry name" value="TPR_16"/>
    <property type="match status" value="1"/>
</dbReference>
<comment type="caution">
    <text evidence="8">The sequence shown here is derived from an EMBL/GenBank/DDBJ whole genome shotgun (WGS) entry which is preliminary data.</text>
</comment>
<dbReference type="OMA" id="WAGVEHD"/>
<keyword evidence="5" id="KW-0697">Rotamase</keyword>